<sequence>MTRICTSPVPTKGRTVSSPWTRASHLSSRVSPPLVRRPSGARSRSQKHRVFGQRDALGALVLTALLTQSSDRRHLQGPALGSYQQETTLKQGLRLATCL</sequence>
<organism evidence="2 3">
    <name type="scientific">Trichoderma asperellum (strain ATCC 204424 / CBS 433.97 / NBRC 101777)</name>
    <dbReference type="NCBI Taxonomy" id="1042311"/>
    <lineage>
        <taxon>Eukaryota</taxon>
        <taxon>Fungi</taxon>
        <taxon>Dikarya</taxon>
        <taxon>Ascomycota</taxon>
        <taxon>Pezizomycotina</taxon>
        <taxon>Sordariomycetes</taxon>
        <taxon>Hypocreomycetidae</taxon>
        <taxon>Hypocreales</taxon>
        <taxon>Hypocreaceae</taxon>
        <taxon>Trichoderma</taxon>
    </lineage>
</organism>
<name>A0A2T3Z466_TRIA4</name>
<dbReference type="Proteomes" id="UP000240493">
    <property type="component" value="Unassembled WGS sequence"/>
</dbReference>
<dbReference type="EMBL" id="KZ679264">
    <property type="protein sequence ID" value="PTB39589.1"/>
    <property type="molecule type" value="Genomic_DNA"/>
</dbReference>
<reference evidence="2 3" key="1">
    <citation type="submission" date="2016-07" db="EMBL/GenBank/DDBJ databases">
        <title>Multiple horizontal gene transfer events from other fungi enriched the ability of initially mycotrophic Trichoderma (Ascomycota) to feed on dead plant biomass.</title>
        <authorList>
            <consortium name="DOE Joint Genome Institute"/>
            <person name="Aerts A."/>
            <person name="Atanasova L."/>
            <person name="Chenthamara K."/>
            <person name="Zhang J."/>
            <person name="Grujic M."/>
            <person name="Henrissat B."/>
            <person name="Kuo A."/>
            <person name="Salamov A."/>
            <person name="Lipzen A."/>
            <person name="Labutti K."/>
            <person name="Barry K."/>
            <person name="Miao Y."/>
            <person name="Rahimi M.J."/>
            <person name="Shen Q."/>
            <person name="Grigoriev I.V."/>
            <person name="Kubicek C.P."/>
            <person name="Druzhinina I.S."/>
        </authorList>
    </citation>
    <scope>NUCLEOTIDE SEQUENCE [LARGE SCALE GENOMIC DNA]</scope>
    <source>
        <strain evidence="2 3">CBS 433.97</strain>
    </source>
</reference>
<dbReference type="AlphaFoldDB" id="A0A2T3Z466"/>
<proteinExistence type="predicted"/>
<evidence type="ECO:0000313" key="3">
    <source>
        <dbReference type="Proteomes" id="UP000240493"/>
    </source>
</evidence>
<feature type="compositionally biased region" description="Polar residues" evidence="1">
    <location>
        <begin position="1"/>
        <end position="30"/>
    </location>
</feature>
<accession>A0A2T3Z466</accession>
<evidence type="ECO:0000256" key="1">
    <source>
        <dbReference type="SAM" id="MobiDB-lite"/>
    </source>
</evidence>
<gene>
    <name evidence="2" type="ORF">M441DRAFT_440621</name>
</gene>
<feature type="region of interest" description="Disordered" evidence="1">
    <location>
        <begin position="1"/>
        <end position="49"/>
    </location>
</feature>
<protein>
    <submittedName>
        <fullName evidence="2">Uncharacterized protein</fullName>
    </submittedName>
</protein>
<keyword evidence="3" id="KW-1185">Reference proteome</keyword>
<evidence type="ECO:0000313" key="2">
    <source>
        <dbReference type="EMBL" id="PTB39589.1"/>
    </source>
</evidence>